<feature type="transmembrane region" description="Helical" evidence="8">
    <location>
        <begin position="776"/>
        <end position="798"/>
    </location>
</feature>
<feature type="domain" description="ABC transmembrane type-1" evidence="10">
    <location>
        <begin position="140"/>
        <end position="416"/>
    </location>
</feature>
<dbReference type="SUPFAM" id="SSF52540">
    <property type="entry name" value="P-loop containing nucleoside triphosphate hydrolases"/>
    <property type="match status" value="2"/>
</dbReference>
<keyword evidence="4" id="KW-0547">Nucleotide-binding</keyword>
<proteinExistence type="predicted"/>
<dbReference type="STRING" id="196109.A0A136JG75"/>
<feature type="transmembrane region" description="Helical" evidence="8">
    <location>
        <begin position="962"/>
        <end position="985"/>
    </location>
</feature>
<dbReference type="PROSITE" id="PS00211">
    <property type="entry name" value="ABC_TRANSPORTER_1"/>
    <property type="match status" value="1"/>
</dbReference>
<dbReference type="InParanoid" id="A0A136JG75"/>
<dbReference type="InterPro" id="IPR036640">
    <property type="entry name" value="ABC1_TM_sf"/>
</dbReference>
<evidence type="ECO:0000313" key="12">
    <source>
        <dbReference type="Proteomes" id="UP000070501"/>
    </source>
</evidence>
<dbReference type="PROSITE" id="PS50893">
    <property type="entry name" value="ABC_TRANSPORTER_2"/>
    <property type="match status" value="2"/>
</dbReference>
<evidence type="ECO:0000256" key="1">
    <source>
        <dbReference type="ARBA" id="ARBA00004141"/>
    </source>
</evidence>
<dbReference type="InterPro" id="IPR050173">
    <property type="entry name" value="ABC_transporter_C-like"/>
</dbReference>
<keyword evidence="3 8" id="KW-0812">Transmembrane</keyword>
<dbReference type="GO" id="GO:0140359">
    <property type="term" value="F:ABC-type transporter activity"/>
    <property type="evidence" value="ECO:0007669"/>
    <property type="project" value="InterPro"/>
</dbReference>
<dbReference type="Pfam" id="PF00005">
    <property type="entry name" value="ABC_tran"/>
    <property type="match status" value="2"/>
</dbReference>
<dbReference type="InterPro" id="IPR027417">
    <property type="entry name" value="P-loop_NTPase"/>
</dbReference>
<keyword evidence="7 8" id="KW-0472">Membrane</keyword>
<dbReference type="GO" id="GO:0005524">
    <property type="term" value="F:ATP binding"/>
    <property type="evidence" value="ECO:0007669"/>
    <property type="project" value="UniProtKB-KW"/>
</dbReference>
<name>A0A136JG75_9PEZI</name>
<feature type="transmembrane region" description="Helical" evidence="8">
    <location>
        <begin position="389"/>
        <end position="411"/>
    </location>
</feature>
<dbReference type="Proteomes" id="UP000070501">
    <property type="component" value="Unassembled WGS sequence"/>
</dbReference>
<dbReference type="GO" id="GO:0016020">
    <property type="term" value="C:membrane"/>
    <property type="evidence" value="ECO:0007669"/>
    <property type="project" value="UniProtKB-SubCell"/>
</dbReference>
<dbReference type="PANTHER" id="PTHR24223">
    <property type="entry name" value="ATP-BINDING CASSETTE SUB-FAMILY C"/>
    <property type="match status" value="1"/>
</dbReference>
<dbReference type="Pfam" id="PF00664">
    <property type="entry name" value="ABC_membrane"/>
    <property type="match status" value="2"/>
</dbReference>
<feature type="transmembrane region" description="Helical" evidence="8">
    <location>
        <begin position="810"/>
        <end position="828"/>
    </location>
</feature>
<evidence type="ECO:0000256" key="2">
    <source>
        <dbReference type="ARBA" id="ARBA00022448"/>
    </source>
</evidence>
<dbReference type="InterPro" id="IPR003593">
    <property type="entry name" value="AAA+_ATPase"/>
</dbReference>
<gene>
    <name evidence="11" type="ORF">Micbo1qcDRAFT_131783</name>
</gene>
<dbReference type="SUPFAM" id="SSF90123">
    <property type="entry name" value="ABC transporter transmembrane region"/>
    <property type="match status" value="2"/>
</dbReference>
<evidence type="ECO:0000256" key="6">
    <source>
        <dbReference type="ARBA" id="ARBA00022989"/>
    </source>
</evidence>
<evidence type="ECO:0000256" key="4">
    <source>
        <dbReference type="ARBA" id="ARBA00022741"/>
    </source>
</evidence>
<evidence type="ECO:0000256" key="5">
    <source>
        <dbReference type="ARBA" id="ARBA00022840"/>
    </source>
</evidence>
<evidence type="ECO:0000259" key="9">
    <source>
        <dbReference type="PROSITE" id="PS50893"/>
    </source>
</evidence>
<feature type="domain" description="ABC transmembrane type-1" evidence="10">
    <location>
        <begin position="743"/>
        <end position="1019"/>
    </location>
</feature>
<reference evidence="12" key="1">
    <citation type="submission" date="2016-02" db="EMBL/GenBank/DDBJ databases">
        <title>Draft genome sequence of Microdochium bolleyi, a fungal endophyte of beachgrass.</title>
        <authorList>
            <consortium name="DOE Joint Genome Institute"/>
            <person name="David A.S."/>
            <person name="May G."/>
            <person name="Haridas S."/>
            <person name="Lim J."/>
            <person name="Wang M."/>
            <person name="Labutti K."/>
            <person name="Lipzen A."/>
            <person name="Barry K."/>
            <person name="Grigoriev I.V."/>
        </authorList>
    </citation>
    <scope>NUCLEOTIDE SEQUENCE [LARGE SCALE GENOMIC DNA]</scope>
    <source>
        <strain evidence="12">J235TASD1</strain>
    </source>
</reference>
<dbReference type="Gene3D" id="1.20.1560.10">
    <property type="entry name" value="ABC transporter type 1, transmembrane domain"/>
    <property type="match status" value="2"/>
</dbReference>
<keyword evidence="5" id="KW-0067">ATP-binding</keyword>
<feature type="transmembrane region" description="Helical" evidence="8">
    <location>
        <begin position="352"/>
        <end position="377"/>
    </location>
</feature>
<dbReference type="PROSITE" id="PS50929">
    <property type="entry name" value="ABC_TM1F"/>
    <property type="match status" value="2"/>
</dbReference>
<feature type="transmembrane region" description="Helical" evidence="8">
    <location>
        <begin position="269"/>
        <end position="289"/>
    </location>
</feature>
<accession>A0A136JG75</accession>
<dbReference type="EMBL" id="KQ964246">
    <property type="protein sequence ID" value="KXJ96142.1"/>
    <property type="molecule type" value="Genomic_DNA"/>
</dbReference>
<feature type="domain" description="ABC transporter" evidence="9">
    <location>
        <begin position="447"/>
        <end position="682"/>
    </location>
</feature>
<keyword evidence="2" id="KW-0813">Transport</keyword>
<dbReference type="InterPro" id="IPR017871">
    <property type="entry name" value="ABC_transporter-like_CS"/>
</dbReference>
<organism evidence="11 12">
    <name type="scientific">Microdochium bolleyi</name>
    <dbReference type="NCBI Taxonomy" id="196109"/>
    <lineage>
        <taxon>Eukaryota</taxon>
        <taxon>Fungi</taxon>
        <taxon>Dikarya</taxon>
        <taxon>Ascomycota</taxon>
        <taxon>Pezizomycotina</taxon>
        <taxon>Sordariomycetes</taxon>
        <taxon>Xylariomycetidae</taxon>
        <taxon>Xylariales</taxon>
        <taxon>Microdochiaceae</taxon>
        <taxon>Microdochium</taxon>
    </lineage>
</organism>
<feature type="transmembrane region" description="Helical" evidence="8">
    <location>
        <begin position="733"/>
        <end position="756"/>
    </location>
</feature>
<feature type="transmembrane region" description="Helical" evidence="8">
    <location>
        <begin position="865"/>
        <end position="893"/>
    </location>
</feature>
<dbReference type="CDD" id="cd18580">
    <property type="entry name" value="ABC_6TM_ABCC_D2"/>
    <property type="match status" value="1"/>
</dbReference>
<dbReference type="InterPro" id="IPR044726">
    <property type="entry name" value="ABCC_6TM_D2"/>
</dbReference>
<dbReference type="OrthoDB" id="4139357at2759"/>
<dbReference type="PANTHER" id="PTHR24223:SF345">
    <property type="entry name" value="ABC MULTIDRUG TRANSPORTER (EUROFUNG)"/>
    <property type="match status" value="1"/>
</dbReference>
<dbReference type="InterPro" id="IPR003439">
    <property type="entry name" value="ABC_transporter-like_ATP-bd"/>
</dbReference>
<evidence type="ECO:0000256" key="7">
    <source>
        <dbReference type="ARBA" id="ARBA00023136"/>
    </source>
</evidence>
<dbReference type="InterPro" id="IPR044746">
    <property type="entry name" value="ABCC_6TM_D1"/>
</dbReference>
<evidence type="ECO:0000313" key="11">
    <source>
        <dbReference type="EMBL" id="KXJ96142.1"/>
    </source>
</evidence>
<comment type="subcellular location">
    <subcellularLocation>
        <location evidence="1">Membrane</location>
        <topology evidence="1">Multi-pass membrane protein</topology>
    </subcellularLocation>
</comment>
<dbReference type="SMART" id="SM00382">
    <property type="entry name" value="AAA"/>
    <property type="match status" value="2"/>
</dbReference>
<keyword evidence="6 8" id="KW-1133">Transmembrane helix</keyword>
<dbReference type="GO" id="GO:0016887">
    <property type="term" value="F:ATP hydrolysis activity"/>
    <property type="evidence" value="ECO:0007669"/>
    <property type="project" value="InterPro"/>
</dbReference>
<protein>
    <submittedName>
        <fullName evidence="11">ABC transporter type 1, transmembrane domain-containing protein</fullName>
    </submittedName>
</protein>
<dbReference type="CDD" id="cd18579">
    <property type="entry name" value="ABC_6TM_ABCC_D1"/>
    <property type="match status" value="1"/>
</dbReference>
<evidence type="ECO:0000256" key="8">
    <source>
        <dbReference type="SAM" id="Phobius"/>
    </source>
</evidence>
<feature type="domain" description="ABC transporter" evidence="9">
    <location>
        <begin position="1057"/>
        <end position="1317"/>
    </location>
</feature>
<dbReference type="Gene3D" id="3.40.50.300">
    <property type="entry name" value="P-loop containing nucleotide triphosphate hydrolases"/>
    <property type="match status" value="2"/>
</dbReference>
<evidence type="ECO:0000256" key="3">
    <source>
        <dbReference type="ARBA" id="ARBA00022692"/>
    </source>
</evidence>
<sequence>MFACLLRDALVLFLVKDKTQGHAVLLLQLLLEGALLAVESLGKSASYKVVRKPSPEDETGLLNRLLFFWVNKVLLKGYAALLEVTSLPPLDQDLRAGTIRGRVLRAWGDRGPSGDAMMLPRILLQDLRTSFFAAVPWRTVLIVLKYMQPILIKQAIELVNDQMSHDLELQGRVLIAGAAMVYLGLAIATARYHQCLNRLRVSTRCALAALIEDKMMHSWAESSLEGVVLSLISNDIDALDSISELVHETWAQALEVFLGFFLLWREVGWLWPVPLVMIFVCSRVSQYVARSIRSKQGSWNSATQDRLSMTASMIANIKSIKMTGLQQPVTNHIMKLRIRELNMASKVRWMMVAYNASANALGMFAPVVTIVLFAVLARSQHGTRLDTKTAFTAAAILGMVTHPANMVMTIVPRIVACFASFERIQAFLTQECRTDGRIVSGRHILSLELHAVLITGLCIGSNEPVISDLGLSVERGSVVAIMGSTGAGKSLLARAVVGEVSTHTLSRMWLSESKVAYCSQNPWLPNRSIREVITQYGTASPLTDTEGKYLEVLRACCLLEDIASLPLGDSTTVGNGGMNLSGGQRQRVALARAAFSQSRIVILDDPFSALDGKTEDIVVSGLFGPEGLFKRDKTTAIIVSNATQHFHLANRVYTIKAGKLVYHEGYHSGNTDGKANVKTEDNTVATAHIARDSGRSSPPRADVGHSLVPQGASHIDVVSDIARQAGDASLYGFYIRAAGYTNFIFMALCTAMYSFFITYPQYWLKTWTESTRDNDLAYIIGYVILILAAWLTTNAMMWSTVIRIAPHSGYVLHSRLLTTIVGATLSYFSTVESGSILNRFSQDIHLVDKQLPSAVSTLGVQIFKLAMQAILLFTAQRLLMLTLPICLLVVYFVQKLYLRTSRQLRFLELESRAGVTAAFMETIDGLSTIRAFGGADEATANHLRQIDKSHKPLYLLLCLQRWLNLVLDLLVAGIAVSLIALAVWFRDSSTGGEIGMALNLVLVANTTLLRLVESWTNLEISLGAIARLKTLDTEVPVEGSSCGSLAPPDIWPLAGSLQIHGLSAGYCPNSYALRNITLSMKPGTKVVLCGRTGSGKSSLLLALLGLIHAKQGSITVDGIDTSHLPRSVLRERCFVTVPQDAVLLGQASLRFNLDPTESLSDETLFAVLSKVRMREHFVLQEYDTEVASTTDPSRSDGLLEQPLSALPAFSVGQGQLLTLGRALLQVHNVNTSGARPIVLLDEATSSLDSATEALILDIVHQELTLQGFTVIMVAHRLSAAAANMREEDVVVWMRDGEIEKVGGKDALYNEGPVRAEIA</sequence>
<evidence type="ECO:0000259" key="10">
    <source>
        <dbReference type="PROSITE" id="PS50929"/>
    </source>
</evidence>
<keyword evidence="12" id="KW-1185">Reference proteome</keyword>
<dbReference type="InterPro" id="IPR011527">
    <property type="entry name" value="ABC1_TM_dom"/>
</dbReference>